<keyword evidence="1" id="KW-1133">Transmembrane helix</keyword>
<dbReference type="EMBL" id="SMBT01000015">
    <property type="protein sequence ID" value="TCU82425.1"/>
    <property type="molecule type" value="Genomic_DNA"/>
</dbReference>
<reference evidence="2 4" key="1">
    <citation type="submission" date="2018-06" db="EMBL/GenBank/DDBJ databases">
        <authorList>
            <consortium name="Pathogen Informatics"/>
            <person name="Doyle S."/>
        </authorList>
    </citation>
    <scope>NUCLEOTIDE SEQUENCE [LARGE SCALE GENOMIC DNA]</scope>
    <source>
        <strain evidence="2 4">NCTC11159</strain>
    </source>
</reference>
<keyword evidence="1" id="KW-0472">Membrane</keyword>
<dbReference type="Proteomes" id="UP000295794">
    <property type="component" value="Unassembled WGS sequence"/>
</dbReference>
<dbReference type="RefSeq" id="WP_115227835.1">
    <property type="nucleotide sequence ID" value="NZ_CAWOLO010000015.1"/>
</dbReference>
<evidence type="ECO:0000313" key="4">
    <source>
        <dbReference type="Proteomes" id="UP000255108"/>
    </source>
</evidence>
<sequence>MVSIIYLLFIFALAALFMEATVLCLPKGSARLRFKNRIWMIWMVAIVISTFLLWSIWKIPRFAVVLWMWIMAVAYAAVSGQRR</sequence>
<dbReference type="EMBL" id="UGHR01000001">
    <property type="protein sequence ID" value="STQ91650.1"/>
    <property type="molecule type" value="Genomic_DNA"/>
</dbReference>
<evidence type="ECO:0000313" key="2">
    <source>
        <dbReference type="EMBL" id="STQ91650.1"/>
    </source>
</evidence>
<keyword evidence="1" id="KW-0812">Transmembrane</keyword>
<feature type="transmembrane region" description="Helical" evidence="1">
    <location>
        <begin position="6"/>
        <end position="26"/>
    </location>
</feature>
<protein>
    <submittedName>
        <fullName evidence="2">Uncharacterized protein</fullName>
    </submittedName>
</protein>
<evidence type="ECO:0000256" key="1">
    <source>
        <dbReference type="SAM" id="Phobius"/>
    </source>
</evidence>
<reference evidence="3 5" key="2">
    <citation type="submission" date="2019-03" db="EMBL/GenBank/DDBJ databases">
        <title>Genomic Encyclopedia of Type Strains, Phase IV (KMG-IV): sequencing the most valuable type-strain genomes for metagenomic binning, comparative biology and taxonomic classification.</title>
        <authorList>
            <person name="Goeker M."/>
        </authorList>
    </citation>
    <scope>NUCLEOTIDE SEQUENCE [LARGE SCALE GENOMIC DNA]</scope>
    <source>
        <strain evidence="3 5">DSM 3764</strain>
    </source>
</reference>
<keyword evidence="5" id="KW-1185">Reference proteome</keyword>
<feature type="transmembrane region" description="Helical" evidence="1">
    <location>
        <begin position="38"/>
        <end position="56"/>
    </location>
</feature>
<dbReference type="AlphaFoldDB" id="A0A377QA91"/>
<evidence type="ECO:0000313" key="3">
    <source>
        <dbReference type="EMBL" id="TCU82425.1"/>
    </source>
</evidence>
<accession>A0A377QA91</accession>
<gene>
    <name evidence="3" type="ORF">EV682_11564</name>
    <name evidence="2" type="ORF">NCTC11159_02724</name>
</gene>
<organism evidence="2 4">
    <name type="scientific">Iodobacter fluviatilis</name>
    <dbReference type="NCBI Taxonomy" id="537"/>
    <lineage>
        <taxon>Bacteria</taxon>
        <taxon>Pseudomonadati</taxon>
        <taxon>Pseudomonadota</taxon>
        <taxon>Betaproteobacteria</taxon>
        <taxon>Neisseriales</taxon>
        <taxon>Chitinibacteraceae</taxon>
        <taxon>Iodobacter</taxon>
    </lineage>
</organism>
<proteinExistence type="predicted"/>
<name>A0A377QA91_9NEIS</name>
<dbReference type="Proteomes" id="UP000255108">
    <property type="component" value="Unassembled WGS sequence"/>
</dbReference>
<feature type="transmembrane region" description="Helical" evidence="1">
    <location>
        <begin position="62"/>
        <end position="78"/>
    </location>
</feature>
<evidence type="ECO:0000313" key="5">
    <source>
        <dbReference type="Proteomes" id="UP000295794"/>
    </source>
</evidence>